<name>A0AAP0BJX1_9ASPA</name>
<evidence type="ECO:0000313" key="3">
    <source>
        <dbReference type="Proteomes" id="UP001418222"/>
    </source>
</evidence>
<dbReference type="AlphaFoldDB" id="A0AAP0BJX1"/>
<organism evidence="2 3">
    <name type="scientific">Platanthera zijinensis</name>
    <dbReference type="NCBI Taxonomy" id="2320716"/>
    <lineage>
        <taxon>Eukaryota</taxon>
        <taxon>Viridiplantae</taxon>
        <taxon>Streptophyta</taxon>
        <taxon>Embryophyta</taxon>
        <taxon>Tracheophyta</taxon>
        <taxon>Spermatophyta</taxon>
        <taxon>Magnoliopsida</taxon>
        <taxon>Liliopsida</taxon>
        <taxon>Asparagales</taxon>
        <taxon>Orchidaceae</taxon>
        <taxon>Orchidoideae</taxon>
        <taxon>Orchideae</taxon>
        <taxon>Orchidinae</taxon>
        <taxon>Platanthera</taxon>
    </lineage>
</organism>
<accession>A0AAP0BJX1</accession>
<keyword evidence="3" id="KW-1185">Reference proteome</keyword>
<reference evidence="2 3" key="1">
    <citation type="journal article" date="2022" name="Nat. Plants">
        <title>Genomes of leafy and leafless Platanthera orchids illuminate the evolution of mycoheterotrophy.</title>
        <authorList>
            <person name="Li M.H."/>
            <person name="Liu K.W."/>
            <person name="Li Z."/>
            <person name="Lu H.C."/>
            <person name="Ye Q.L."/>
            <person name="Zhang D."/>
            <person name="Wang J.Y."/>
            <person name="Li Y.F."/>
            <person name="Zhong Z.M."/>
            <person name="Liu X."/>
            <person name="Yu X."/>
            <person name="Liu D.K."/>
            <person name="Tu X.D."/>
            <person name="Liu B."/>
            <person name="Hao Y."/>
            <person name="Liao X.Y."/>
            <person name="Jiang Y.T."/>
            <person name="Sun W.H."/>
            <person name="Chen J."/>
            <person name="Chen Y.Q."/>
            <person name="Ai Y."/>
            <person name="Zhai J.W."/>
            <person name="Wu S.S."/>
            <person name="Zhou Z."/>
            <person name="Hsiao Y.Y."/>
            <person name="Wu W.L."/>
            <person name="Chen Y.Y."/>
            <person name="Lin Y.F."/>
            <person name="Hsu J.L."/>
            <person name="Li C.Y."/>
            <person name="Wang Z.W."/>
            <person name="Zhao X."/>
            <person name="Zhong W.Y."/>
            <person name="Ma X.K."/>
            <person name="Ma L."/>
            <person name="Huang J."/>
            <person name="Chen G.Z."/>
            <person name="Huang M.Z."/>
            <person name="Huang L."/>
            <person name="Peng D.H."/>
            <person name="Luo Y.B."/>
            <person name="Zou S.Q."/>
            <person name="Chen S.P."/>
            <person name="Lan S."/>
            <person name="Tsai W.C."/>
            <person name="Van de Peer Y."/>
            <person name="Liu Z.J."/>
        </authorList>
    </citation>
    <scope>NUCLEOTIDE SEQUENCE [LARGE SCALE GENOMIC DNA]</scope>
    <source>
        <strain evidence="2">Lor287</strain>
    </source>
</reference>
<dbReference type="PANTHER" id="PTHR47592">
    <property type="entry name" value="PBF68 PROTEIN"/>
    <property type="match status" value="1"/>
</dbReference>
<comment type="caution">
    <text evidence="2">The sequence shown here is derived from an EMBL/GenBank/DDBJ whole genome shotgun (WGS) entry which is preliminary data.</text>
</comment>
<evidence type="ECO:0000313" key="2">
    <source>
        <dbReference type="EMBL" id="KAK8940975.1"/>
    </source>
</evidence>
<feature type="domain" description="Retrovirus-related Pol polyprotein from transposon TNT 1-94-like beta-barrel" evidence="1">
    <location>
        <begin position="49"/>
        <end position="121"/>
    </location>
</feature>
<protein>
    <recommendedName>
        <fullName evidence="1">Retrovirus-related Pol polyprotein from transposon TNT 1-94-like beta-barrel domain-containing protein</fullName>
    </recommendedName>
</protein>
<dbReference type="Pfam" id="PF22936">
    <property type="entry name" value="Pol_BBD"/>
    <property type="match status" value="1"/>
</dbReference>
<gene>
    <name evidence="2" type="ORF">KSP39_PZI010479</name>
</gene>
<proteinExistence type="predicted"/>
<evidence type="ECO:0000259" key="1">
    <source>
        <dbReference type="Pfam" id="PF22936"/>
    </source>
</evidence>
<dbReference type="EMBL" id="JBBWWQ010000008">
    <property type="protein sequence ID" value="KAK8940975.1"/>
    <property type="molecule type" value="Genomic_DNA"/>
</dbReference>
<sequence>MWRKQKRVIDDALIPASSRGNVASLAHSIIGTRETLALASISNTRSQDWIVDSGASRHVTGDVKEFLLYTPLTVLECIQTADGRTQSVVGKGVVQCTNTLALPNVLHAPSFPVNLLSISVIISQLKCVVLFDILKVIFKEKDSGRRLGTDT</sequence>
<dbReference type="InterPro" id="IPR054722">
    <property type="entry name" value="PolX-like_BBD"/>
</dbReference>
<dbReference type="Proteomes" id="UP001418222">
    <property type="component" value="Unassembled WGS sequence"/>
</dbReference>
<dbReference type="PANTHER" id="PTHR47592:SF27">
    <property type="entry name" value="OS08G0421700 PROTEIN"/>
    <property type="match status" value="1"/>
</dbReference>